<sequence length="495" mass="55107">MAEAARWQAKAGPYLGEISALAFLRLPNRLSSSFPILLSGTGSQVLAYDLEYRRLLCSFHAFRGVRVHGLALRGGSVSYPEELVAVYGERRVKLLRVMVGGDGRAVSVGMEVLCWLPRFDHWVLDAMFVEGGRCLVVGLSDNSVAVWDVVCSKLLFRVNSPERCLLYSMRLWGEDVKTLCVASGTIFNEILVWKLVSQTHHPEEHFSSLNQSCCNNTLLSEQQYMATHLSTLTGHNGSIFRIAWSFDGSKLLSASDDRSARIWLVNNTKKQDDGIESMLPGDRVLNILELFGHDARIWDGYVSDSVVITAGEDCTCRVWDMDGNQIMMVKEHSGRGIWRCLYDPKTSLLITAGFDSAIQVHLIPALLCKNSPQSEGMLNDLDHKTEIFSIGIPSASEKIGLTDSKSEYVRCLRFRQEDSLYVATNNGYLYHVKLSNPGDVRWTQLVRISDEVPIICMDLIPMNLTDSSVDGDKIALGDGKGNATVLRVVDLCFHC</sequence>
<reference evidence="8" key="1">
    <citation type="submission" date="2017-07" db="EMBL/GenBank/DDBJ databases">
        <title>Taro Niue Genome Assembly and Annotation.</title>
        <authorList>
            <person name="Atibalentja N."/>
            <person name="Keating K."/>
            <person name="Fields C.J."/>
        </authorList>
    </citation>
    <scope>NUCLEOTIDE SEQUENCE</scope>
    <source>
        <strain evidence="8">Niue_2</strain>
        <tissue evidence="8">Leaf</tissue>
    </source>
</reference>
<keyword evidence="9" id="KW-1185">Reference proteome</keyword>
<dbReference type="GO" id="GO:0005737">
    <property type="term" value="C:cytoplasm"/>
    <property type="evidence" value="ECO:0007669"/>
    <property type="project" value="UniProtKB-SubCell"/>
</dbReference>
<dbReference type="AlphaFoldDB" id="A0A843VG04"/>
<dbReference type="InterPro" id="IPR019775">
    <property type="entry name" value="WD40_repeat_CS"/>
</dbReference>
<proteinExistence type="inferred from homology"/>
<dbReference type="InterPro" id="IPR015943">
    <property type="entry name" value="WD40/YVTN_repeat-like_dom_sf"/>
</dbReference>
<dbReference type="PROSITE" id="PS00678">
    <property type="entry name" value="WD_REPEATS_1"/>
    <property type="match status" value="1"/>
</dbReference>
<evidence type="ECO:0000313" key="8">
    <source>
        <dbReference type="EMBL" id="MQL92620.1"/>
    </source>
</evidence>
<comment type="caution">
    <text evidence="8">The sequence shown here is derived from an EMBL/GenBank/DDBJ whole genome shotgun (WGS) entry which is preliminary data.</text>
</comment>
<organism evidence="8 9">
    <name type="scientific">Colocasia esculenta</name>
    <name type="common">Wild taro</name>
    <name type="synonym">Arum esculentum</name>
    <dbReference type="NCBI Taxonomy" id="4460"/>
    <lineage>
        <taxon>Eukaryota</taxon>
        <taxon>Viridiplantae</taxon>
        <taxon>Streptophyta</taxon>
        <taxon>Embryophyta</taxon>
        <taxon>Tracheophyta</taxon>
        <taxon>Spermatophyta</taxon>
        <taxon>Magnoliopsida</taxon>
        <taxon>Liliopsida</taxon>
        <taxon>Araceae</taxon>
        <taxon>Aroideae</taxon>
        <taxon>Colocasieae</taxon>
        <taxon>Colocasia</taxon>
    </lineage>
</organism>
<evidence type="ECO:0000256" key="2">
    <source>
        <dbReference type="ARBA" id="ARBA00022490"/>
    </source>
</evidence>
<protein>
    <submittedName>
        <fullName evidence="8">Uncharacterized protein</fullName>
    </submittedName>
</protein>
<evidence type="ECO:0000256" key="4">
    <source>
        <dbReference type="ARBA" id="ARBA00022694"/>
    </source>
</evidence>
<keyword evidence="2" id="KW-0963">Cytoplasm</keyword>
<comment type="similarity">
    <text evidence="6">Belongs to the WD repeat WDR6 family.</text>
</comment>
<feature type="repeat" description="WD" evidence="7">
    <location>
        <begin position="232"/>
        <end position="273"/>
    </location>
</feature>
<feature type="repeat" description="WD" evidence="7">
    <location>
        <begin position="290"/>
        <end position="329"/>
    </location>
</feature>
<keyword evidence="5" id="KW-0677">Repeat</keyword>
<evidence type="ECO:0000256" key="3">
    <source>
        <dbReference type="ARBA" id="ARBA00022574"/>
    </source>
</evidence>
<dbReference type="Proteomes" id="UP000652761">
    <property type="component" value="Unassembled WGS sequence"/>
</dbReference>
<evidence type="ECO:0000256" key="7">
    <source>
        <dbReference type="PROSITE-ProRule" id="PRU00221"/>
    </source>
</evidence>
<evidence type="ECO:0000256" key="1">
    <source>
        <dbReference type="ARBA" id="ARBA00004496"/>
    </source>
</evidence>
<evidence type="ECO:0000256" key="5">
    <source>
        <dbReference type="ARBA" id="ARBA00022737"/>
    </source>
</evidence>
<dbReference type="OrthoDB" id="5594999at2759"/>
<dbReference type="SUPFAM" id="SSF50978">
    <property type="entry name" value="WD40 repeat-like"/>
    <property type="match status" value="1"/>
</dbReference>
<evidence type="ECO:0000256" key="6">
    <source>
        <dbReference type="ARBA" id="ARBA00038255"/>
    </source>
</evidence>
<dbReference type="Pfam" id="PF00400">
    <property type="entry name" value="WD40"/>
    <property type="match status" value="2"/>
</dbReference>
<comment type="subcellular location">
    <subcellularLocation>
        <location evidence="1">Cytoplasm</location>
    </subcellularLocation>
</comment>
<keyword evidence="4" id="KW-0819">tRNA processing</keyword>
<dbReference type="InterPro" id="IPR051973">
    <property type="entry name" value="tRNA_Anticodon_Mtase-Reg"/>
</dbReference>
<accession>A0A843VG04</accession>
<gene>
    <name evidence="8" type="ORF">Taro_025232</name>
</gene>
<dbReference type="Gene3D" id="2.130.10.10">
    <property type="entry name" value="YVTN repeat-like/Quinoprotein amine dehydrogenase"/>
    <property type="match status" value="3"/>
</dbReference>
<dbReference type="PANTHER" id="PTHR14344:SF3">
    <property type="entry name" value="WD REPEAT-CONTAINING PROTEIN 6"/>
    <property type="match status" value="1"/>
</dbReference>
<dbReference type="PROSITE" id="PS50294">
    <property type="entry name" value="WD_REPEATS_REGION"/>
    <property type="match status" value="1"/>
</dbReference>
<dbReference type="EMBL" id="NMUH01001464">
    <property type="protein sequence ID" value="MQL92620.1"/>
    <property type="molecule type" value="Genomic_DNA"/>
</dbReference>
<dbReference type="SMART" id="SM00320">
    <property type="entry name" value="WD40"/>
    <property type="match status" value="4"/>
</dbReference>
<dbReference type="PANTHER" id="PTHR14344">
    <property type="entry name" value="WD REPEAT PROTEIN"/>
    <property type="match status" value="1"/>
</dbReference>
<dbReference type="GO" id="GO:0030488">
    <property type="term" value="P:tRNA methylation"/>
    <property type="evidence" value="ECO:0007669"/>
    <property type="project" value="TreeGrafter"/>
</dbReference>
<dbReference type="PROSITE" id="PS50082">
    <property type="entry name" value="WD_REPEATS_2"/>
    <property type="match status" value="2"/>
</dbReference>
<dbReference type="InterPro" id="IPR036322">
    <property type="entry name" value="WD40_repeat_dom_sf"/>
</dbReference>
<evidence type="ECO:0000313" key="9">
    <source>
        <dbReference type="Proteomes" id="UP000652761"/>
    </source>
</evidence>
<name>A0A843VG04_COLES</name>
<keyword evidence="3 7" id="KW-0853">WD repeat</keyword>
<dbReference type="InterPro" id="IPR001680">
    <property type="entry name" value="WD40_rpt"/>
</dbReference>